<evidence type="ECO:0000259" key="1">
    <source>
        <dbReference type="Pfam" id="PF20209"/>
    </source>
</evidence>
<reference evidence="2" key="1">
    <citation type="submission" date="2013-07" db="EMBL/GenBank/DDBJ databases">
        <title>The genome of an arbuscular mycorrhizal fungus provides insights into the evolution of the oldest plant symbiosis.</title>
        <authorList>
            <consortium name="DOE Joint Genome Institute"/>
            <person name="Tisserant E."/>
            <person name="Malbreil M."/>
            <person name="Kuo A."/>
            <person name="Kohler A."/>
            <person name="Symeonidi A."/>
            <person name="Balestrini R."/>
            <person name="Charron P."/>
            <person name="Duensing N."/>
            <person name="Frei-dit-Frey N."/>
            <person name="Gianinazzi-Pearson V."/>
            <person name="Gilbert B."/>
            <person name="Handa Y."/>
            <person name="Hijri M."/>
            <person name="Kaul R."/>
            <person name="Kawaguchi M."/>
            <person name="Krajinski F."/>
            <person name="Lammers P."/>
            <person name="Lapierre D."/>
            <person name="Masclaux F.G."/>
            <person name="Murat C."/>
            <person name="Morin E."/>
            <person name="Ndikumana S."/>
            <person name="Pagni M."/>
            <person name="Petitpierre D."/>
            <person name="Requena N."/>
            <person name="Rosikiewicz P."/>
            <person name="Riley R."/>
            <person name="Saito K."/>
            <person name="San Clemente H."/>
            <person name="Shapiro H."/>
            <person name="van Tuinen D."/>
            <person name="Becard G."/>
            <person name="Bonfante P."/>
            <person name="Paszkowski U."/>
            <person name="Shachar-Hill Y."/>
            <person name="Young J.P."/>
            <person name="Sanders I.R."/>
            <person name="Henrissat B."/>
            <person name="Rensing S.A."/>
            <person name="Grigoriev I.V."/>
            <person name="Corradi N."/>
            <person name="Roux C."/>
            <person name="Martin F."/>
        </authorList>
    </citation>
    <scope>NUCLEOTIDE SEQUENCE</scope>
    <source>
        <strain evidence="2">DAOM 197198</strain>
    </source>
</reference>
<gene>
    <name evidence="2" type="ORF">GLOINDRAFT_12226</name>
</gene>
<dbReference type="HOGENOM" id="CLU_102298_0_0_1"/>
<protein>
    <recommendedName>
        <fullName evidence="1">DUF6570 domain-containing protein</fullName>
    </recommendedName>
</protein>
<name>U9SRZ5_RHIID</name>
<dbReference type="Pfam" id="PF20209">
    <property type="entry name" value="DUF6570"/>
    <property type="match status" value="1"/>
</dbReference>
<dbReference type="eggNOG" id="ENOG502S3BW">
    <property type="taxonomic scope" value="Eukaryota"/>
</dbReference>
<dbReference type="VEuPathDB" id="FungiDB:RhiirFUN_010403"/>
<dbReference type="AlphaFoldDB" id="U9SRZ5"/>
<dbReference type="EMBL" id="KI300122">
    <property type="protein sequence ID" value="ERZ96807.1"/>
    <property type="molecule type" value="Genomic_DNA"/>
</dbReference>
<feature type="domain" description="DUF6570" evidence="1">
    <location>
        <begin position="1"/>
        <end position="116"/>
    </location>
</feature>
<sequence length="170" mass="19585">MDPGEVPDELRDLTEIEEMLVAQVFSVMSVYRLCGGQHGYRGNIINFPQDVQEFASKLPRHPSLLDVLVIRRQSASNAEAFRDFKVRRDKVTQALIWLKQNNRYYADVIIDHEILQSLPIDGTINDQLQDINEDINYDESEDDVITRTFVPLPPSANREDTAIRNTLDRI</sequence>
<accession>U9SRZ5</accession>
<proteinExistence type="predicted"/>
<evidence type="ECO:0000313" key="2">
    <source>
        <dbReference type="EMBL" id="ERZ96807.1"/>
    </source>
</evidence>
<dbReference type="InterPro" id="IPR046700">
    <property type="entry name" value="DUF6570"/>
</dbReference>
<organism evidence="2">
    <name type="scientific">Rhizophagus irregularis (strain DAOM 181602 / DAOM 197198 / MUCL 43194)</name>
    <name type="common">Arbuscular mycorrhizal fungus</name>
    <name type="synonym">Glomus intraradices</name>
    <dbReference type="NCBI Taxonomy" id="747089"/>
    <lineage>
        <taxon>Eukaryota</taxon>
        <taxon>Fungi</taxon>
        <taxon>Fungi incertae sedis</taxon>
        <taxon>Mucoromycota</taxon>
        <taxon>Glomeromycotina</taxon>
        <taxon>Glomeromycetes</taxon>
        <taxon>Glomerales</taxon>
        <taxon>Glomeraceae</taxon>
        <taxon>Rhizophagus</taxon>
    </lineage>
</organism>